<evidence type="ECO:0000313" key="2">
    <source>
        <dbReference type="Proteomes" id="UP000632849"/>
    </source>
</evidence>
<sequence>MDRRYMDARETAAFLNMSLSWVYRDSARCGLRGYKFGSGRNAKIQFEVNEVKRWADQRRMP</sequence>
<proteinExistence type="predicted"/>
<protein>
    <recommendedName>
        <fullName evidence="3">Helix-turn-helix domain-containing protein</fullName>
    </recommendedName>
</protein>
<name>A0A919BX33_STRFL</name>
<dbReference type="Proteomes" id="UP000632849">
    <property type="component" value="Unassembled WGS sequence"/>
</dbReference>
<comment type="caution">
    <text evidence="1">The sequence shown here is derived from an EMBL/GenBank/DDBJ whole genome shotgun (WGS) entry which is preliminary data.</text>
</comment>
<reference evidence="1" key="1">
    <citation type="journal article" date="2014" name="Int. J. Syst. Evol. Microbiol.">
        <title>Complete genome sequence of Corynebacterium casei LMG S-19264T (=DSM 44701T), isolated from a smear-ripened cheese.</title>
        <authorList>
            <consortium name="US DOE Joint Genome Institute (JGI-PGF)"/>
            <person name="Walter F."/>
            <person name="Albersmeier A."/>
            <person name="Kalinowski J."/>
            <person name="Ruckert C."/>
        </authorList>
    </citation>
    <scope>NUCLEOTIDE SEQUENCE</scope>
    <source>
        <strain evidence="1">JCM 4122</strain>
    </source>
</reference>
<keyword evidence="2" id="KW-1185">Reference proteome</keyword>
<gene>
    <name evidence="1" type="ORF">GCM10017667_78030</name>
</gene>
<reference evidence="1" key="2">
    <citation type="submission" date="2020-09" db="EMBL/GenBank/DDBJ databases">
        <authorList>
            <person name="Sun Q."/>
            <person name="Ohkuma M."/>
        </authorList>
    </citation>
    <scope>NUCLEOTIDE SEQUENCE</scope>
    <source>
        <strain evidence="1">JCM 4122</strain>
    </source>
</reference>
<accession>A0A919BX33</accession>
<dbReference type="EMBL" id="BNBE01000004">
    <property type="protein sequence ID" value="GHG29029.1"/>
    <property type="molecule type" value="Genomic_DNA"/>
</dbReference>
<evidence type="ECO:0008006" key="3">
    <source>
        <dbReference type="Google" id="ProtNLM"/>
    </source>
</evidence>
<dbReference type="AlphaFoldDB" id="A0A919BX33"/>
<organism evidence="1 2">
    <name type="scientific">Streptomyces filamentosus</name>
    <name type="common">Streptomyces roseosporus</name>
    <dbReference type="NCBI Taxonomy" id="67294"/>
    <lineage>
        <taxon>Bacteria</taxon>
        <taxon>Bacillati</taxon>
        <taxon>Actinomycetota</taxon>
        <taxon>Actinomycetes</taxon>
        <taxon>Kitasatosporales</taxon>
        <taxon>Streptomycetaceae</taxon>
        <taxon>Streptomyces</taxon>
    </lineage>
</organism>
<evidence type="ECO:0000313" key="1">
    <source>
        <dbReference type="EMBL" id="GHG29029.1"/>
    </source>
</evidence>